<comment type="similarity">
    <text evidence="2">Belongs to the polysaccharide synthase family.</text>
</comment>
<feature type="transmembrane region" description="Helical" evidence="7">
    <location>
        <begin position="418"/>
        <end position="441"/>
    </location>
</feature>
<evidence type="ECO:0000256" key="1">
    <source>
        <dbReference type="ARBA" id="ARBA00004651"/>
    </source>
</evidence>
<dbReference type="InterPro" id="IPR050833">
    <property type="entry name" value="Poly_Biosynth_Transport"/>
</dbReference>
<keyword evidence="9" id="KW-1185">Reference proteome</keyword>
<feature type="transmembrane region" description="Helical" evidence="7">
    <location>
        <begin position="177"/>
        <end position="201"/>
    </location>
</feature>
<evidence type="ECO:0000256" key="4">
    <source>
        <dbReference type="ARBA" id="ARBA00022692"/>
    </source>
</evidence>
<evidence type="ECO:0000256" key="2">
    <source>
        <dbReference type="ARBA" id="ARBA00007430"/>
    </source>
</evidence>
<reference evidence="8 9" key="1">
    <citation type="submission" date="2017-10" db="EMBL/GenBank/DDBJ databases">
        <title>Sequencing the genomes of 1000 actinobacteria strains.</title>
        <authorList>
            <person name="Klenk H.-P."/>
        </authorList>
    </citation>
    <scope>NUCLEOTIDE SEQUENCE [LARGE SCALE GENOMIC DNA]</scope>
    <source>
        <strain evidence="8 9">DSM 46092</strain>
    </source>
</reference>
<dbReference type="CDD" id="cd13127">
    <property type="entry name" value="MATE_tuaB_like"/>
    <property type="match status" value="1"/>
</dbReference>
<feature type="transmembrane region" description="Helical" evidence="7">
    <location>
        <begin position="364"/>
        <end position="382"/>
    </location>
</feature>
<feature type="transmembrane region" description="Helical" evidence="7">
    <location>
        <begin position="151"/>
        <end position="171"/>
    </location>
</feature>
<feature type="transmembrane region" description="Helical" evidence="7">
    <location>
        <begin position="447"/>
        <end position="467"/>
    </location>
</feature>
<comment type="caution">
    <text evidence="8">The sequence shown here is derived from an EMBL/GenBank/DDBJ whole genome shotgun (WGS) entry which is preliminary data.</text>
</comment>
<name>A0A2A9FBA0_9PSEU</name>
<feature type="transmembrane region" description="Helical" evidence="7">
    <location>
        <begin position="87"/>
        <end position="107"/>
    </location>
</feature>
<dbReference type="AlphaFoldDB" id="A0A2A9FBA0"/>
<dbReference type="Proteomes" id="UP000243542">
    <property type="component" value="Unassembled WGS sequence"/>
</dbReference>
<proteinExistence type="inferred from homology"/>
<feature type="transmembrane region" description="Helical" evidence="7">
    <location>
        <begin position="119"/>
        <end position="139"/>
    </location>
</feature>
<evidence type="ECO:0000256" key="7">
    <source>
        <dbReference type="SAM" id="Phobius"/>
    </source>
</evidence>
<evidence type="ECO:0000256" key="6">
    <source>
        <dbReference type="ARBA" id="ARBA00023136"/>
    </source>
</evidence>
<feature type="transmembrane region" description="Helical" evidence="7">
    <location>
        <begin position="49"/>
        <end position="66"/>
    </location>
</feature>
<comment type="subcellular location">
    <subcellularLocation>
        <location evidence="1">Cell membrane</location>
        <topology evidence="1">Multi-pass membrane protein</topology>
    </subcellularLocation>
</comment>
<protein>
    <submittedName>
        <fullName evidence="8">PST family polysaccharide transporter</fullName>
    </submittedName>
</protein>
<accession>A0A2A9FBA0</accession>
<keyword evidence="6 7" id="KW-0472">Membrane</keyword>
<keyword evidence="4 7" id="KW-0812">Transmembrane</keyword>
<gene>
    <name evidence="8" type="ORF">ATK36_2763</name>
</gene>
<evidence type="ECO:0000313" key="8">
    <source>
        <dbReference type="EMBL" id="PFG47709.1"/>
    </source>
</evidence>
<dbReference type="RefSeq" id="WP_245914698.1">
    <property type="nucleotide sequence ID" value="NZ_JBIAKZ010000014.1"/>
</dbReference>
<organism evidence="8 9">
    <name type="scientific">Amycolatopsis sulphurea</name>
    <dbReference type="NCBI Taxonomy" id="76022"/>
    <lineage>
        <taxon>Bacteria</taxon>
        <taxon>Bacillati</taxon>
        <taxon>Actinomycetota</taxon>
        <taxon>Actinomycetes</taxon>
        <taxon>Pseudonocardiales</taxon>
        <taxon>Pseudonocardiaceae</taxon>
        <taxon>Amycolatopsis</taxon>
    </lineage>
</organism>
<feature type="transmembrane region" description="Helical" evidence="7">
    <location>
        <begin position="331"/>
        <end position="352"/>
    </location>
</feature>
<evidence type="ECO:0000313" key="9">
    <source>
        <dbReference type="Proteomes" id="UP000243542"/>
    </source>
</evidence>
<dbReference type="EMBL" id="PDJK01000002">
    <property type="protein sequence ID" value="PFG47709.1"/>
    <property type="molecule type" value="Genomic_DNA"/>
</dbReference>
<evidence type="ECO:0000256" key="3">
    <source>
        <dbReference type="ARBA" id="ARBA00022475"/>
    </source>
</evidence>
<feature type="transmembrane region" description="Helical" evidence="7">
    <location>
        <begin position="290"/>
        <end position="311"/>
    </location>
</feature>
<dbReference type="GO" id="GO:0005886">
    <property type="term" value="C:plasma membrane"/>
    <property type="evidence" value="ECO:0007669"/>
    <property type="project" value="UniProtKB-SubCell"/>
</dbReference>
<feature type="transmembrane region" description="Helical" evidence="7">
    <location>
        <begin position="388"/>
        <end position="406"/>
    </location>
</feature>
<keyword evidence="3" id="KW-1003">Cell membrane</keyword>
<sequence>MTTDAAPPRSTASAAANGTRWTVAAMIVRQFGRLGFAVVLARLLGPTDFGVAAAATVYISLTAVLLEAGLSSSIVQKPDLRPQDEGVTFWTLAAIGLAMAGVTVLFSDQIAAFLEVPDLGPVLIALAASPVLKGVSNVAAAKLQRGLRFRAMAITEIGGTLAGGVLGLVAAELGMRYWALVVQQVGTDLIVLVLWFAAAGLPRIVVDREALRHLRTFGLPLVGAQLIGYSTRNIDNVVVSRFLGQTALSYYTVPYRIMLIPVSLLGNVANRVAFPVFARVQDDPDRVRSVFLRITRVIGLVVLPSMAGIAVLADDFVETVFGAQWLPSAPVVQALAVTGILQSLTTPGGSVFMGLGRADVSFRWAWVPLTFVVPAFFLGLPWGVTGVATAYTIATVLLTPFLVRAIGRVAGFRLGSWVHAVLPAFISTMPAVAAAWVVHIVLHQHEVPAIVTLIAGMGVVLAGYLIFLRMFFPDLFREGLAAARLLTTGKLLRPAPQPGSGE</sequence>
<dbReference type="PANTHER" id="PTHR30250:SF10">
    <property type="entry name" value="LIPOPOLYSACCHARIDE BIOSYNTHESIS PROTEIN WZXC"/>
    <property type="match status" value="1"/>
</dbReference>
<dbReference type="Pfam" id="PF13440">
    <property type="entry name" value="Polysacc_synt_3"/>
    <property type="match status" value="1"/>
</dbReference>
<dbReference type="PANTHER" id="PTHR30250">
    <property type="entry name" value="PST FAMILY PREDICTED COLANIC ACID TRANSPORTER"/>
    <property type="match status" value="1"/>
</dbReference>
<evidence type="ECO:0000256" key="5">
    <source>
        <dbReference type="ARBA" id="ARBA00022989"/>
    </source>
</evidence>
<keyword evidence="5 7" id="KW-1133">Transmembrane helix</keyword>